<feature type="domain" description="Tyrosine-protein phosphatase" evidence="3">
    <location>
        <begin position="15"/>
        <end position="161"/>
    </location>
</feature>
<dbReference type="Gene3D" id="3.90.190.10">
    <property type="entry name" value="Protein tyrosine phosphatase superfamily"/>
    <property type="match status" value="1"/>
</dbReference>
<dbReference type="PROSITE" id="PS50056">
    <property type="entry name" value="TYR_PHOSPHATASE_2"/>
    <property type="match status" value="1"/>
</dbReference>
<keyword evidence="2" id="KW-0904">Protein phosphatase</keyword>
<dbReference type="SMART" id="SM00195">
    <property type="entry name" value="DSPc"/>
    <property type="match status" value="1"/>
</dbReference>
<accession>A0A0G0P502</accession>
<dbReference type="InterPro" id="IPR029021">
    <property type="entry name" value="Prot-tyrosine_phosphatase-like"/>
</dbReference>
<dbReference type="InterPro" id="IPR000387">
    <property type="entry name" value="Tyr_Pase_dom"/>
</dbReference>
<proteinExistence type="predicted"/>
<dbReference type="EMBL" id="LBVL01000018">
    <property type="protein sequence ID" value="KKQ84401.1"/>
    <property type="molecule type" value="Genomic_DNA"/>
</dbReference>
<evidence type="ECO:0000313" key="5">
    <source>
        <dbReference type="EMBL" id="KKQ84401.1"/>
    </source>
</evidence>
<gene>
    <name evidence="5" type="ORF">UT08_C0018G0007</name>
</gene>
<organism evidence="5 6">
    <name type="scientific">Candidatus Woesebacteria bacterium GW2011_GWB1_38_8</name>
    <dbReference type="NCBI Taxonomy" id="1618570"/>
    <lineage>
        <taxon>Bacteria</taxon>
        <taxon>Candidatus Woeseibacteriota</taxon>
    </lineage>
</organism>
<dbReference type="AlphaFoldDB" id="A0A0G0P502"/>
<dbReference type="InterPro" id="IPR000340">
    <property type="entry name" value="Dual-sp_phosphatase_cat-dom"/>
</dbReference>
<dbReference type="PANTHER" id="PTHR47216">
    <property type="match status" value="1"/>
</dbReference>
<sequence length="162" mass="18435">MDKIPKGRNDGHVFDYSKITDQIFIGSDLCKAGVCLIHGEEFKKLDVSVEINLSAENNELPPKDLEAYLWIPVIDGYAPTQFQLDLGTCAMNDALKVGKKVYIHCKNGHARSPSLVVAYLVRFEKMNLEQAESLMKEKRPEIHIEESQRKALEEFVRNLRSD</sequence>
<dbReference type="Pfam" id="PF00782">
    <property type="entry name" value="DSPc"/>
    <property type="match status" value="1"/>
</dbReference>
<name>A0A0G0P502_9BACT</name>
<dbReference type="GO" id="GO:0004721">
    <property type="term" value="F:phosphoprotein phosphatase activity"/>
    <property type="evidence" value="ECO:0007669"/>
    <property type="project" value="UniProtKB-KW"/>
</dbReference>
<dbReference type="SUPFAM" id="SSF52799">
    <property type="entry name" value="(Phosphotyrosine protein) phosphatases II"/>
    <property type="match status" value="1"/>
</dbReference>
<evidence type="ECO:0000256" key="1">
    <source>
        <dbReference type="ARBA" id="ARBA00022801"/>
    </source>
</evidence>
<evidence type="ECO:0000313" key="6">
    <source>
        <dbReference type="Proteomes" id="UP000034081"/>
    </source>
</evidence>
<dbReference type="PANTHER" id="PTHR47216:SF4">
    <property type="entry name" value="OS01G0859400 PROTEIN"/>
    <property type="match status" value="1"/>
</dbReference>
<evidence type="ECO:0000256" key="2">
    <source>
        <dbReference type="ARBA" id="ARBA00022912"/>
    </source>
</evidence>
<evidence type="ECO:0000259" key="3">
    <source>
        <dbReference type="PROSITE" id="PS50054"/>
    </source>
</evidence>
<dbReference type="Proteomes" id="UP000034081">
    <property type="component" value="Unassembled WGS sequence"/>
</dbReference>
<feature type="domain" description="Tyrosine specific protein phosphatases" evidence="4">
    <location>
        <begin position="98"/>
        <end position="150"/>
    </location>
</feature>
<dbReference type="InterPro" id="IPR020422">
    <property type="entry name" value="TYR_PHOSPHATASE_DUAL_dom"/>
</dbReference>
<evidence type="ECO:0000259" key="4">
    <source>
        <dbReference type="PROSITE" id="PS50056"/>
    </source>
</evidence>
<dbReference type="PROSITE" id="PS00383">
    <property type="entry name" value="TYR_PHOSPHATASE_1"/>
    <property type="match status" value="1"/>
</dbReference>
<dbReference type="InterPro" id="IPR016130">
    <property type="entry name" value="Tyr_Pase_AS"/>
</dbReference>
<dbReference type="STRING" id="1618570.UT08_C0018G0007"/>
<dbReference type="PROSITE" id="PS50054">
    <property type="entry name" value="TYR_PHOSPHATASE_DUAL"/>
    <property type="match status" value="1"/>
</dbReference>
<protein>
    <submittedName>
        <fullName evidence="5">Dual specificity protein phosphatase</fullName>
    </submittedName>
</protein>
<keyword evidence="1" id="KW-0378">Hydrolase</keyword>
<comment type="caution">
    <text evidence="5">The sequence shown here is derived from an EMBL/GenBank/DDBJ whole genome shotgun (WGS) entry which is preliminary data.</text>
</comment>
<reference evidence="5 6" key="1">
    <citation type="journal article" date="2015" name="Nature">
        <title>rRNA introns, odd ribosomes, and small enigmatic genomes across a large radiation of phyla.</title>
        <authorList>
            <person name="Brown C.T."/>
            <person name="Hug L.A."/>
            <person name="Thomas B.C."/>
            <person name="Sharon I."/>
            <person name="Castelle C.J."/>
            <person name="Singh A."/>
            <person name="Wilkins M.J."/>
            <person name="Williams K.H."/>
            <person name="Banfield J.F."/>
        </authorList>
    </citation>
    <scope>NUCLEOTIDE SEQUENCE [LARGE SCALE GENOMIC DNA]</scope>
</reference>